<gene>
    <name evidence="2" type="ORF">SD1D_0073</name>
</gene>
<reference evidence="3" key="1">
    <citation type="submission" date="2015-09" db="EMBL/GenBank/DDBJ databases">
        <authorList>
            <person name="Wibberg D."/>
        </authorList>
    </citation>
    <scope>NUCLEOTIDE SEQUENCE [LARGE SCALE GENOMIC DNA]</scope>
    <source>
        <strain evidence="3">SD1D</strain>
    </source>
</reference>
<dbReference type="PROSITE" id="PS51257">
    <property type="entry name" value="PROKAR_LIPOPROTEIN"/>
    <property type="match status" value="1"/>
</dbReference>
<dbReference type="SUPFAM" id="SSF55166">
    <property type="entry name" value="Hedgehog/DD-peptidase"/>
    <property type="match status" value="1"/>
</dbReference>
<evidence type="ECO:0000313" key="3">
    <source>
        <dbReference type="Proteomes" id="UP000196053"/>
    </source>
</evidence>
<accession>A0A0K8J2F1</accession>
<dbReference type="RefSeq" id="WP_242955226.1">
    <property type="nucleotide sequence ID" value="NZ_LN879430.1"/>
</dbReference>
<dbReference type="GO" id="GO:0008233">
    <property type="term" value="F:peptidase activity"/>
    <property type="evidence" value="ECO:0007669"/>
    <property type="project" value="InterPro"/>
</dbReference>
<sequence>MRGRCHKLFCILLLCLFMGSCDKYTGQDELKVQDNNRNIIKEINQKGDVNVVEKKDIQEEHLDGKELNKKYRDYPAGTEIDIEELNQESLKSLFYMEELNQEIINRINGKSYKENCDIPYSDLRYIRVLHIGFDGLTHIGEMIVNKAIAQDVIDIFWELYSISYPIEKMLLIDDYNADDLESMKDNNSSAFNFRFIEGTSKRSVHSDGLAIDINPLYNPYVRTREGKLEILPENAEEYVDRSIDNIYYIRKDDPCYEAFIKRGFTWGGEWKNSKDYQHFEKKIGD</sequence>
<dbReference type="Proteomes" id="UP000196053">
    <property type="component" value="Chromosome I"/>
</dbReference>
<dbReference type="AlphaFoldDB" id="A0A0K8J2F1"/>
<dbReference type="InterPro" id="IPR009045">
    <property type="entry name" value="Zn_M74/Hedgehog-like"/>
</dbReference>
<dbReference type="Pfam" id="PF13539">
    <property type="entry name" value="Peptidase_M15_4"/>
    <property type="match status" value="1"/>
</dbReference>
<dbReference type="EMBL" id="LN879430">
    <property type="protein sequence ID" value="CUH91635.1"/>
    <property type="molecule type" value="Genomic_DNA"/>
</dbReference>
<proteinExistence type="predicted"/>
<evidence type="ECO:0000259" key="1">
    <source>
        <dbReference type="Pfam" id="PF13539"/>
    </source>
</evidence>
<keyword evidence="3" id="KW-1185">Reference proteome</keyword>
<dbReference type="KEGG" id="hsd:SD1D_0073"/>
<protein>
    <submittedName>
        <fullName evidence="2">Putative secreted protein</fullName>
    </submittedName>
</protein>
<dbReference type="InterPro" id="IPR039561">
    <property type="entry name" value="Peptidase_M15C"/>
</dbReference>
<name>A0A0K8J2F1_9FIRM</name>
<evidence type="ECO:0000313" key="2">
    <source>
        <dbReference type="EMBL" id="CUH91635.1"/>
    </source>
</evidence>
<feature type="domain" description="Peptidase M15C" evidence="1">
    <location>
        <begin position="198"/>
        <end position="281"/>
    </location>
</feature>
<organism evidence="2 3">
    <name type="scientific">Herbinix luporum</name>
    <dbReference type="NCBI Taxonomy" id="1679721"/>
    <lineage>
        <taxon>Bacteria</taxon>
        <taxon>Bacillati</taxon>
        <taxon>Bacillota</taxon>
        <taxon>Clostridia</taxon>
        <taxon>Lachnospirales</taxon>
        <taxon>Lachnospiraceae</taxon>
        <taxon>Herbinix</taxon>
    </lineage>
</organism>
<dbReference type="Gene3D" id="3.30.1380.10">
    <property type="match status" value="1"/>
</dbReference>